<accession>A0A1G7DXG3</accession>
<dbReference type="STRING" id="69960.SAMN05421720_10870"/>
<keyword evidence="2 3" id="KW-0732">Signal</keyword>
<feature type="chain" id="PRO_5011523265" evidence="3">
    <location>
        <begin position="26"/>
        <end position="414"/>
    </location>
</feature>
<evidence type="ECO:0000313" key="6">
    <source>
        <dbReference type="Proteomes" id="UP000199412"/>
    </source>
</evidence>
<comment type="similarity">
    <text evidence="1">Belongs to the leucine-binding protein family.</text>
</comment>
<name>A0A1G7DXG3_9PROT</name>
<dbReference type="PANTHER" id="PTHR47235:SF1">
    <property type="entry name" value="BLR6548 PROTEIN"/>
    <property type="match status" value="1"/>
</dbReference>
<evidence type="ECO:0000256" key="2">
    <source>
        <dbReference type="ARBA" id="ARBA00022729"/>
    </source>
</evidence>
<dbReference type="Pfam" id="PF13458">
    <property type="entry name" value="Peripla_BP_6"/>
    <property type="match status" value="1"/>
</dbReference>
<evidence type="ECO:0000256" key="3">
    <source>
        <dbReference type="SAM" id="SignalP"/>
    </source>
</evidence>
<organism evidence="5 6">
    <name type="scientific">Rhodospira trueperi</name>
    <dbReference type="NCBI Taxonomy" id="69960"/>
    <lineage>
        <taxon>Bacteria</taxon>
        <taxon>Pseudomonadati</taxon>
        <taxon>Pseudomonadota</taxon>
        <taxon>Alphaproteobacteria</taxon>
        <taxon>Rhodospirillales</taxon>
        <taxon>Rhodospirillaceae</taxon>
        <taxon>Rhodospira</taxon>
    </lineage>
</organism>
<dbReference type="InterPro" id="IPR028081">
    <property type="entry name" value="Leu-bd"/>
</dbReference>
<evidence type="ECO:0000256" key="1">
    <source>
        <dbReference type="ARBA" id="ARBA00010062"/>
    </source>
</evidence>
<feature type="domain" description="Leucine-binding protein" evidence="4">
    <location>
        <begin position="29"/>
        <end position="388"/>
    </location>
</feature>
<keyword evidence="6" id="KW-1185">Reference proteome</keyword>
<dbReference type="Gene3D" id="3.40.50.2300">
    <property type="match status" value="2"/>
</dbReference>
<evidence type="ECO:0000313" key="5">
    <source>
        <dbReference type="EMBL" id="SDE55950.1"/>
    </source>
</evidence>
<protein>
    <submittedName>
        <fullName evidence="5">Branched-chain amino acid transport system substrate-binding protein</fullName>
    </submittedName>
</protein>
<dbReference type="AlphaFoldDB" id="A0A1G7DXG3"/>
<dbReference type="InterPro" id="IPR028082">
    <property type="entry name" value="Peripla_BP_I"/>
</dbReference>
<dbReference type="RefSeq" id="WP_092786423.1">
    <property type="nucleotide sequence ID" value="NZ_FNAP01000008.1"/>
</dbReference>
<feature type="signal peptide" evidence="3">
    <location>
        <begin position="1"/>
        <end position="25"/>
    </location>
</feature>
<proteinExistence type="inferred from homology"/>
<sequence>MRKTFTLACATSLGIMAAASTAAQAEDSVFVGHLMDITGATGFVGKLYGPAVRDAVAYINANGGIDGTTIEMDSVDYAYEVPRAISFYKKWTQNDMVALQGWGTGDTEALISFVAKDEIPVWSASYSGHLTDPTGINPNTQKPAPYNFFYGPSYSDGCRALAQWAMEDWEASGGEGTPKFVHTGDNHPYPNAPKEACAAYAEELGFEVLPPVVVSLKPGDFKAQCLTIQENGANYAYIGNLGPSVVSLFKSCDTVGTDVQFMANIWGGDRKTMEAIGDSERSLIFVAANAFWNDDAPGLETVRAISEMADPDVDFRTHHYIRGICTAYYMKEAMEWAKENGGITGPNIKQGMYARTDWVPEGMEGVCIPSTWTETDHRGTMTVNIYRGTNVDGEVGIERVTQTTLPRRDDWLGW</sequence>
<dbReference type="PANTHER" id="PTHR47235">
    <property type="entry name" value="BLR6548 PROTEIN"/>
    <property type="match status" value="1"/>
</dbReference>
<dbReference type="OrthoDB" id="24024at2"/>
<dbReference type="EMBL" id="FNAP01000008">
    <property type="protein sequence ID" value="SDE55950.1"/>
    <property type="molecule type" value="Genomic_DNA"/>
</dbReference>
<dbReference type="SUPFAM" id="SSF53822">
    <property type="entry name" value="Periplasmic binding protein-like I"/>
    <property type="match status" value="1"/>
</dbReference>
<dbReference type="CDD" id="cd06334">
    <property type="entry name" value="PBP1_ABC_ligand_binding-like"/>
    <property type="match status" value="1"/>
</dbReference>
<dbReference type="Proteomes" id="UP000199412">
    <property type="component" value="Unassembled WGS sequence"/>
</dbReference>
<gene>
    <name evidence="5" type="ORF">SAMN05421720_10870</name>
</gene>
<reference evidence="5 6" key="1">
    <citation type="submission" date="2016-10" db="EMBL/GenBank/DDBJ databases">
        <authorList>
            <person name="de Groot N.N."/>
        </authorList>
    </citation>
    <scope>NUCLEOTIDE SEQUENCE [LARGE SCALE GENOMIC DNA]</scope>
    <source>
        <strain evidence="5 6">ATCC 700224</strain>
    </source>
</reference>
<evidence type="ECO:0000259" key="4">
    <source>
        <dbReference type="Pfam" id="PF13458"/>
    </source>
</evidence>